<organism evidence="2 3">
    <name type="scientific">Pseudobdellovibrio exovorus JSS</name>
    <dbReference type="NCBI Taxonomy" id="1184267"/>
    <lineage>
        <taxon>Bacteria</taxon>
        <taxon>Pseudomonadati</taxon>
        <taxon>Bdellovibrionota</taxon>
        <taxon>Bdellovibrionia</taxon>
        <taxon>Bdellovibrionales</taxon>
        <taxon>Pseudobdellovibrionaceae</taxon>
        <taxon>Pseudobdellovibrio</taxon>
    </lineage>
</organism>
<dbReference type="InterPro" id="IPR025537">
    <property type="entry name" value="DUF4423"/>
</dbReference>
<reference evidence="2 3" key="1">
    <citation type="journal article" date="2013" name="ISME J.">
        <title>By their genes ye shall know them: genomic signatures of predatory bacteria.</title>
        <authorList>
            <person name="Pasternak Z."/>
            <person name="Pietrokovski S."/>
            <person name="Rotem O."/>
            <person name="Gophna U."/>
            <person name="Lurie-Weinberger M.N."/>
            <person name="Jurkevitch E."/>
        </authorList>
    </citation>
    <scope>NUCLEOTIDE SEQUENCE [LARGE SCALE GENOMIC DNA]</scope>
    <source>
        <strain evidence="2 3">JSS</strain>
    </source>
</reference>
<dbReference type="EMBL" id="CP003537">
    <property type="protein sequence ID" value="AGH94426.1"/>
    <property type="molecule type" value="Genomic_DNA"/>
</dbReference>
<dbReference type="RefSeq" id="WP_015468916.1">
    <property type="nucleotide sequence ID" value="NC_020813.1"/>
</dbReference>
<sequence>MQNTETQLNQKLENSNTSSALPTLSEYMDYRLYLADFYRAKKNMTRTSVRPYSYAIFSAAADIKSPNYLKMIIEGKRNLSLDMVAKFAKACSLNKAQSDELKLLVMFNQAEDPADRNYALKQLSEFRVEQKLKLGQLDRRVFEKVPNWIGWIIYAMVDQEGVSFETSQLKELLRGKASDSEINDALENLLKSGELVRDGAGKISKGKPSEAPEEIPAALVRKLQMQLMYLGLESLYQDSATEREFGSLTLSLTAKEFEDIKFKLRQMRKALHKDNSIARMSSKGERVYQLNLQLFPVSNASKKPN</sequence>
<dbReference type="Pfam" id="PF14394">
    <property type="entry name" value="DUF4423"/>
    <property type="match status" value="1"/>
</dbReference>
<evidence type="ECO:0000313" key="2">
    <source>
        <dbReference type="EMBL" id="AGH94426.1"/>
    </source>
</evidence>
<dbReference type="HOGENOM" id="CLU_061509_0_0_7"/>
<gene>
    <name evidence="2" type="ORF">A11Q_206</name>
</gene>
<feature type="domain" description="DUF4423" evidence="1">
    <location>
        <begin position="131"/>
        <end position="297"/>
    </location>
</feature>
<name>M4V8T2_9BACT</name>
<dbReference type="eggNOG" id="ENOG5034BNB">
    <property type="taxonomic scope" value="Bacteria"/>
</dbReference>
<dbReference type="KEGG" id="bex:A11Q_206"/>
<dbReference type="Proteomes" id="UP000012040">
    <property type="component" value="Chromosome"/>
</dbReference>
<evidence type="ECO:0000313" key="3">
    <source>
        <dbReference type="Proteomes" id="UP000012040"/>
    </source>
</evidence>
<evidence type="ECO:0000259" key="1">
    <source>
        <dbReference type="Pfam" id="PF14394"/>
    </source>
</evidence>
<accession>M4V8T2</accession>
<proteinExistence type="predicted"/>
<dbReference type="AlphaFoldDB" id="M4V8T2"/>
<dbReference type="STRING" id="1184267.A11Q_206"/>
<keyword evidence="3" id="KW-1185">Reference proteome</keyword>
<dbReference type="InterPro" id="IPR011873">
    <property type="entry name" value="CHP02147"/>
</dbReference>
<protein>
    <recommendedName>
        <fullName evidence="1">DUF4423 domain-containing protein</fullName>
    </recommendedName>
</protein>
<dbReference type="PATRIC" id="fig|1184267.3.peg.209"/>
<dbReference type="NCBIfam" id="TIGR02147">
    <property type="entry name" value="Fsuc_second"/>
    <property type="match status" value="1"/>
</dbReference>